<sequence>MKDTGAGQDTDAEDTGAEDTGAQDAGAGKDTGAQEAGARCERVARQALGLTDLRPGQLAAMTALARGRDVLVVMPTGAGKSAIYQVPALLLPGPTVVVSPLIALQRDQVEALREHDEAAASLDAGTSAGRRRTTFESLRAGETEFLFCAPEQLARPDVVRDLAEVEPSLLVVDEAHLISSWGHDFRPDYLRLGSLARALGRPAIAALTATAAPPVRAEIAERLGLRDPLEIVQGFDRPNISLEVRRMLDDPAPEIVAAVREEAGPGIVYTAVRRQTCRLSGLLNEAGVRAAPYHAGLRRSERDDVHGRFMAGELDVVVATSAFGMGIDKSDVRFVLHAEVPGSPDAYYQEIGRAGRDGEAARAVLFYRPEDLGLQRYFTSAVPDLETLTRVAEAVAEAGPGSDRKALRERTGLSPRRLTLLLDLLERTGAVELGARRVGPAPGGPGPATAAELARRLAERRRDVERTRLEMMRRYAETGDCRRRFLLGYFGEQLADPCGDCDNCRAGTAGRQPEESGPFPAHARVVHRTWGAGEVVQVGEDRLTVLFDTAGYRELQLDAVLEQRLLTEAPPGSQLR</sequence>
<evidence type="ECO:0000259" key="15">
    <source>
        <dbReference type="PROSITE" id="PS51194"/>
    </source>
</evidence>
<dbReference type="SMART" id="SM00487">
    <property type="entry name" value="DEXDc"/>
    <property type="match status" value="1"/>
</dbReference>
<dbReference type="InterPro" id="IPR004589">
    <property type="entry name" value="DNA_helicase_ATP-dep_RecQ"/>
</dbReference>
<reference evidence="16" key="1">
    <citation type="submission" date="2022-06" db="EMBL/GenBank/DDBJ databases">
        <title>Sequencing the genomes of 1000 actinobacteria strains.</title>
        <authorList>
            <person name="Klenk H.-P."/>
        </authorList>
    </citation>
    <scope>NUCLEOTIDE SEQUENCE</scope>
    <source>
        <strain evidence="16">DSM 46694</strain>
    </source>
</reference>
<evidence type="ECO:0000256" key="3">
    <source>
        <dbReference type="ARBA" id="ARBA00022741"/>
    </source>
</evidence>
<feature type="domain" description="Helicase ATP-binding" evidence="14">
    <location>
        <begin position="61"/>
        <end position="229"/>
    </location>
</feature>
<dbReference type="Pfam" id="PF16124">
    <property type="entry name" value="RecQ_Zn_bind"/>
    <property type="match status" value="1"/>
</dbReference>
<feature type="domain" description="Helicase C-terminal" evidence="15">
    <location>
        <begin position="251"/>
        <end position="399"/>
    </location>
</feature>
<evidence type="ECO:0000256" key="4">
    <source>
        <dbReference type="ARBA" id="ARBA00022801"/>
    </source>
</evidence>
<dbReference type="Proteomes" id="UP001139648">
    <property type="component" value="Unassembled WGS sequence"/>
</dbReference>
<dbReference type="GO" id="GO:0003677">
    <property type="term" value="F:DNA binding"/>
    <property type="evidence" value="ECO:0007669"/>
    <property type="project" value="UniProtKB-KW"/>
</dbReference>
<dbReference type="PANTHER" id="PTHR13710:SF105">
    <property type="entry name" value="ATP-DEPENDENT DNA HELICASE Q1"/>
    <property type="match status" value="1"/>
</dbReference>
<dbReference type="InterPro" id="IPR036388">
    <property type="entry name" value="WH-like_DNA-bd_sf"/>
</dbReference>
<proteinExistence type="inferred from homology"/>
<dbReference type="Pfam" id="PF00270">
    <property type="entry name" value="DEAD"/>
    <property type="match status" value="1"/>
</dbReference>
<keyword evidence="4 16" id="KW-0378">Hydrolase</keyword>
<evidence type="ECO:0000256" key="1">
    <source>
        <dbReference type="ARBA" id="ARBA00005446"/>
    </source>
</evidence>
<evidence type="ECO:0000313" key="16">
    <source>
        <dbReference type="EMBL" id="MCP2357595.1"/>
    </source>
</evidence>
<organism evidence="16 17">
    <name type="scientific">Nonomuraea thailandensis</name>
    <dbReference type="NCBI Taxonomy" id="1188745"/>
    <lineage>
        <taxon>Bacteria</taxon>
        <taxon>Bacillati</taxon>
        <taxon>Actinomycetota</taxon>
        <taxon>Actinomycetes</taxon>
        <taxon>Streptosporangiales</taxon>
        <taxon>Streptosporangiaceae</taxon>
        <taxon>Nonomuraea</taxon>
    </lineage>
</organism>
<keyword evidence="5 16" id="KW-0347">Helicase</keyword>
<evidence type="ECO:0000256" key="10">
    <source>
        <dbReference type="ARBA" id="ARBA00034808"/>
    </source>
</evidence>
<dbReference type="GO" id="GO:0009378">
    <property type="term" value="F:four-way junction helicase activity"/>
    <property type="evidence" value="ECO:0007669"/>
    <property type="project" value="TreeGrafter"/>
</dbReference>
<dbReference type="Gene3D" id="3.40.50.300">
    <property type="entry name" value="P-loop containing nucleotide triphosphate hydrolases"/>
    <property type="match status" value="2"/>
</dbReference>
<dbReference type="SMART" id="SM00490">
    <property type="entry name" value="HELICc"/>
    <property type="match status" value="1"/>
</dbReference>
<dbReference type="GO" id="GO:0006310">
    <property type="term" value="P:DNA recombination"/>
    <property type="evidence" value="ECO:0007669"/>
    <property type="project" value="InterPro"/>
</dbReference>
<keyword evidence="8" id="KW-0413">Isomerase</keyword>
<evidence type="ECO:0000256" key="8">
    <source>
        <dbReference type="ARBA" id="ARBA00023235"/>
    </source>
</evidence>
<evidence type="ECO:0000256" key="9">
    <source>
        <dbReference type="ARBA" id="ARBA00034617"/>
    </source>
</evidence>
<evidence type="ECO:0000256" key="5">
    <source>
        <dbReference type="ARBA" id="ARBA00022806"/>
    </source>
</evidence>
<dbReference type="PROSITE" id="PS51194">
    <property type="entry name" value="HELICASE_CTER"/>
    <property type="match status" value="1"/>
</dbReference>
<dbReference type="RefSeq" id="WP_253744712.1">
    <property type="nucleotide sequence ID" value="NZ_BAABKA010000026.1"/>
</dbReference>
<dbReference type="SUPFAM" id="SSF52540">
    <property type="entry name" value="P-loop containing nucleoside triphosphate hydrolases"/>
    <property type="match status" value="1"/>
</dbReference>
<feature type="region of interest" description="Disordered" evidence="13">
    <location>
        <begin position="1"/>
        <end position="38"/>
    </location>
</feature>
<dbReference type="AlphaFoldDB" id="A0A9X2K302"/>
<dbReference type="Gene3D" id="1.10.10.10">
    <property type="entry name" value="Winged helix-like DNA-binding domain superfamily/Winged helix DNA-binding domain"/>
    <property type="match status" value="1"/>
</dbReference>
<dbReference type="InterPro" id="IPR001650">
    <property type="entry name" value="Helicase_C-like"/>
</dbReference>
<dbReference type="EC" id="5.6.2.4" evidence="10"/>
<evidence type="ECO:0000256" key="7">
    <source>
        <dbReference type="ARBA" id="ARBA00023125"/>
    </source>
</evidence>
<evidence type="ECO:0000256" key="12">
    <source>
        <dbReference type="ARBA" id="ARBA00044550"/>
    </source>
</evidence>
<name>A0A9X2K302_9ACTN</name>
<gene>
    <name evidence="16" type="ORF">HD597_004615</name>
</gene>
<keyword evidence="6" id="KW-0067">ATP-binding</keyword>
<dbReference type="InterPro" id="IPR011545">
    <property type="entry name" value="DEAD/DEAH_box_helicase_dom"/>
</dbReference>
<dbReference type="Pfam" id="PF00271">
    <property type="entry name" value="Helicase_C"/>
    <property type="match status" value="1"/>
</dbReference>
<dbReference type="CDD" id="cd17920">
    <property type="entry name" value="DEXHc_RecQ"/>
    <property type="match status" value="1"/>
</dbReference>
<dbReference type="GO" id="GO:0030894">
    <property type="term" value="C:replisome"/>
    <property type="evidence" value="ECO:0007669"/>
    <property type="project" value="TreeGrafter"/>
</dbReference>
<comment type="catalytic activity">
    <reaction evidence="9">
        <text>Couples ATP hydrolysis with the unwinding of duplex DNA by translocating in the 3'-5' direction.</text>
        <dbReference type="EC" id="5.6.2.4"/>
    </reaction>
</comment>
<dbReference type="NCBIfam" id="TIGR00614">
    <property type="entry name" value="recQ_fam"/>
    <property type="match status" value="1"/>
</dbReference>
<keyword evidence="3" id="KW-0547">Nucleotide-binding</keyword>
<keyword evidence="2" id="KW-0479">Metal-binding</keyword>
<dbReference type="InterPro" id="IPR014001">
    <property type="entry name" value="Helicase_ATP-bd"/>
</dbReference>
<dbReference type="GO" id="GO:0043590">
    <property type="term" value="C:bacterial nucleoid"/>
    <property type="evidence" value="ECO:0007669"/>
    <property type="project" value="TreeGrafter"/>
</dbReference>
<comment type="caution">
    <text evidence="16">The sequence shown here is derived from an EMBL/GenBank/DDBJ whole genome shotgun (WGS) entry which is preliminary data.</text>
</comment>
<dbReference type="GO" id="GO:0005524">
    <property type="term" value="F:ATP binding"/>
    <property type="evidence" value="ECO:0007669"/>
    <property type="project" value="UniProtKB-KW"/>
</dbReference>
<evidence type="ECO:0000256" key="6">
    <source>
        <dbReference type="ARBA" id="ARBA00022840"/>
    </source>
</evidence>
<evidence type="ECO:0000256" key="13">
    <source>
        <dbReference type="SAM" id="MobiDB-lite"/>
    </source>
</evidence>
<dbReference type="GO" id="GO:0043138">
    <property type="term" value="F:3'-5' DNA helicase activity"/>
    <property type="evidence" value="ECO:0007669"/>
    <property type="project" value="UniProtKB-EC"/>
</dbReference>
<evidence type="ECO:0000259" key="14">
    <source>
        <dbReference type="PROSITE" id="PS51192"/>
    </source>
</evidence>
<dbReference type="EMBL" id="JAMZEB010000002">
    <property type="protein sequence ID" value="MCP2357595.1"/>
    <property type="molecule type" value="Genomic_DNA"/>
</dbReference>
<dbReference type="GO" id="GO:0005737">
    <property type="term" value="C:cytoplasm"/>
    <property type="evidence" value="ECO:0007669"/>
    <property type="project" value="TreeGrafter"/>
</dbReference>
<evidence type="ECO:0000313" key="17">
    <source>
        <dbReference type="Proteomes" id="UP001139648"/>
    </source>
</evidence>
<protein>
    <recommendedName>
        <fullName evidence="11">ATP-dependent DNA helicase RecQ</fullName>
        <ecNumber evidence="10">5.6.2.4</ecNumber>
    </recommendedName>
    <alternativeName>
        <fullName evidence="12">DNA 3'-5' helicase RecQ</fullName>
    </alternativeName>
</protein>
<dbReference type="InterPro" id="IPR032284">
    <property type="entry name" value="RecQ_Zn-bd"/>
</dbReference>
<dbReference type="InterPro" id="IPR027417">
    <property type="entry name" value="P-loop_NTPase"/>
</dbReference>
<keyword evidence="7" id="KW-0238">DNA-binding</keyword>
<accession>A0A9X2K302</accession>
<comment type="similarity">
    <text evidence="1">Belongs to the helicase family. RecQ subfamily.</text>
</comment>
<evidence type="ECO:0000256" key="2">
    <source>
        <dbReference type="ARBA" id="ARBA00022723"/>
    </source>
</evidence>
<evidence type="ECO:0000256" key="11">
    <source>
        <dbReference type="ARBA" id="ARBA00044535"/>
    </source>
</evidence>
<dbReference type="PANTHER" id="PTHR13710">
    <property type="entry name" value="DNA HELICASE RECQ FAMILY MEMBER"/>
    <property type="match status" value="1"/>
</dbReference>
<dbReference type="GO" id="GO:0016787">
    <property type="term" value="F:hydrolase activity"/>
    <property type="evidence" value="ECO:0007669"/>
    <property type="project" value="UniProtKB-KW"/>
</dbReference>
<dbReference type="GO" id="GO:0046872">
    <property type="term" value="F:metal ion binding"/>
    <property type="evidence" value="ECO:0007669"/>
    <property type="project" value="UniProtKB-KW"/>
</dbReference>
<dbReference type="GO" id="GO:0006281">
    <property type="term" value="P:DNA repair"/>
    <property type="evidence" value="ECO:0007669"/>
    <property type="project" value="TreeGrafter"/>
</dbReference>
<dbReference type="PROSITE" id="PS51192">
    <property type="entry name" value="HELICASE_ATP_BIND_1"/>
    <property type="match status" value="1"/>
</dbReference>
<keyword evidence="17" id="KW-1185">Reference proteome</keyword>